<keyword evidence="3" id="KW-1185">Reference proteome</keyword>
<evidence type="ECO:0000313" key="2">
    <source>
        <dbReference type="EMBL" id="KAF2794318.1"/>
    </source>
</evidence>
<dbReference type="AlphaFoldDB" id="A0A6A6XDG8"/>
<gene>
    <name evidence="2" type="ORF">K505DRAFT_361199</name>
</gene>
<dbReference type="EMBL" id="MU001895">
    <property type="protein sequence ID" value="KAF2794318.1"/>
    <property type="molecule type" value="Genomic_DNA"/>
</dbReference>
<sequence length="163" mass="17695">MALGQLGILPEGLPDIGGIIDALNPFKFRAARPTPFVAHQLATSSCLSNSLDWVRPWPTTPYESEIQPQPTVAFPTPTDPGDDWHWPIAITPGKLPSDGGGGLLPEQCKKNCGNKHCRKFGCGSDLDDNDTYDDDDIDDDDDDDQDNDHDDDNEDDGNKGTSS</sequence>
<accession>A0A6A6XDG8</accession>
<feature type="compositionally biased region" description="Acidic residues" evidence="1">
    <location>
        <begin position="125"/>
        <end position="155"/>
    </location>
</feature>
<reference evidence="2" key="1">
    <citation type="journal article" date="2020" name="Stud. Mycol.">
        <title>101 Dothideomycetes genomes: a test case for predicting lifestyles and emergence of pathogens.</title>
        <authorList>
            <person name="Haridas S."/>
            <person name="Albert R."/>
            <person name="Binder M."/>
            <person name="Bloem J."/>
            <person name="Labutti K."/>
            <person name="Salamov A."/>
            <person name="Andreopoulos B."/>
            <person name="Baker S."/>
            <person name="Barry K."/>
            <person name="Bills G."/>
            <person name="Bluhm B."/>
            <person name="Cannon C."/>
            <person name="Castanera R."/>
            <person name="Culley D."/>
            <person name="Daum C."/>
            <person name="Ezra D."/>
            <person name="Gonzalez J."/>
            <person name="Henrissat B."/>
            <person name="Kuo A."/>
            <person name="Liang C."/>
            <person name="Lipzen A."/>
            <person name="Lutzoni F."/>
            <person name="Magnuson J."/>
            <person name="Mondo S."/>
            <person name="Nolan M."/>
            <person name="Ohm R."/>
            <person name="Pangilinan J."/>
            <person name="Park H.-J."/>
            <person name="Ramirez L."/>
            <person name="Alfaro M."/>
            <person name="Sun H."/>
            <person name="Tritt A."/>
            <person name="Yoshinaga Y."/>
            <person name="Zwiers L.-H."/>
            <person name="Turgeon B."/>
            <person name="Goodwin S."/>
            <person name="Spatafora J."/>
            <person name="Crous P."/>
            <person name="Grigoriev I."/>
        </authorList>
    </citation>
    <scope>NUCLEOTIDE SEQUENCE</scope>
    <source>
        <strain evidence="2">CBS 109.77</strain>
    </source>
</reference>
<feature type="region of interest" description="Disordered" evidence="1">
    <location>
        <begin position="120"/>
        <end position="163"/>
    </location>
</feature>
<proteinExistence type="predicted"/>
<protein>
    <submittedName>
        <fullName evidence="2">Uncharacterized protein</fullName>
    </submittedName>
</protein>
<name>A0A6A6XDG8_9PLEO</name>
<dbReference type="Proteomes" id="UP000799757">
    <property type="component" value="Unassembled WGS sequence"/>
</dbReference>
<evidence type="ECO:0000313" key="3">
    <source>
        <dbReference type="Proteomes" id="UP000799757"/>
    </source>
</evidence>
<evidence type="ECO:0000256" key="1">
    <source>
        <dbReference type="SAM" id="MobiDB-lite"/>
    </source>
</evidence>
<organism evidence="2 3">
    <name type="scientific">Melanomma pulvis-pyrius CBS 109.77</name>
    <dbReference type="NCBI Taxonomy" id="1314802"/>
    <lineage>
        <taxon>Eukaryota</taxon>
        <taxon>Fungi</taxon>
        <taxon>Dikarya</taxon>
        <taxon>Ascomycota</taxon>
        <taxon>Pezizomycotina</taxon>
        <taxon>Dothideomycetes</taxon>
        <taxon>Pleosporomycetidae</taxon>
        <taxon>Pleosporales</taxon>
        <taxon>Melanommataceae</taxon>
        <taxon>Melanomma</taxon>
    </lineage>
</organism>
<feature type="region of interest" description="Disordered" evidence="1">
    <location>
        <begin position="62"/>
        <end position="104"/>
    </location>
</feature>